<organism evidence="2 3">
    <name type="scientific">Prevotella corporis</name>
    <dbReference type="NCBI Taxonomy" id="28128"/>
    <lineage>
        <taxon>Bacteria</taxon>
        <taxon>Pseudomonadati</taxon>
        <taxon>Bacteroidota</taxon>
        <taxon>Bacteroidia</taxon>
        <taxon>Bacteroidales</taxon>
        <taxon>Prevotellaceae</taxon>
        <taxon>Prevotella</taxon>
    </lineage>
</organism>
<reference evidence="3" key="1">
    <citation type="submission" date="2016-01" db="EMBL/GenBank/DDBJ databases">
        <authorList>
            <person name="Mitreva M."/>
            <person name="Pepin K.H."/>
            <person name="Mihindukulasuriya K.A."/>
            <person name="Fulton R."/>
            <person name="Fronick C."/>
            <person name="O'Laughlin M."/>
            <person name="Miner T."/>
            <person name="Herter B."/>
            <person name="Rosa B.A."/>
            <person name="Cordes M."/>
            <person name="Tomlinson C."/>
            <person name="Wollam A."/>
            <person name="Palsikar V.B."/>
            <person name="Mardis E.R."/>
            <person name="Wilson R.K."/>
        </authorList>
    </citation>
    <scope>NUCLEOTIDE SEQUENCE [LARGE SCALE GENOMIC DNA]</scope>
    <source>
        <strain evidence="3">MJR7716</strain>
    </source>
</reference>
<keyword evidence="1" id="KW-0812">Transmembrane</keyword>
<evidence type="ECO:0000313" key="3">
    <source>
        <dbReference type="Proteomes" id="UP000070533"/>
    </source>
</evidence>
<name>A0A133PVK5_9BACT</name>
<sequence>MKVYESRHTKPKKGTREGDLFFRVLLPLGFISVRYFCNFADKTD</sequence>
<accession>A0A133PVK5</accession>
<comment type="caution">
    <text evidence="2">The sequence shown here is derived from an EMBL/GenBank/DDBJ whole genome shotgun (WGS) entry which is preliminary data.</text>
</comment>
<dbReference type="EMBL" id="LRQG01000222">
    <property type="protein sequence ID" value="KXA33382.1"/>
    <property type="molecule type" value="Genomic_DNA"/>
</dbReference>
<evidence type="ECO:0000256" key="1">
    <source>
        <dbReference type="SAM" id="Phobius"/>
    </source>
</evidence>
<dbReference type="PATRIC" id="fig|28128.5.peg.2523"/>
<gene>
    <name evidence="2" type="ORF">HMPREF3226_02449</name>
</gene>
<proteinExistence type="predicted"/>
<dbReference type="STRING" id="28128.HMPREF3226_02449"/>
<evidence type="ECO:0000313" key="2">
    <source>
        <dbReference type="EMBL" id="KXA33382.1"/>
    </source>
</evidence>
<dbReference type="AlphaFoldDB" id="A0A133PVK5"/>
<feature type="transmembrane region" description="Helical" evidence="1">
    <location>
        <begin position="20"/>
        <end position="36"/>
    </location>
</feature>
<keyword evidence="1" id="KW-1133">Transmembrane helix</keyword>
<dbReference type="Proteomes" id="UP000070533">
    <property type="component" value="Unassembled WGS sequence"/>
</dbReference>
<protein>
    <submittedName>
        <fullName evidence="2">Uncharacterized protein</fullName>
    </submittedName>
</protein>
<keyword evidence="3" id="KW-1185">Reference proteome</keyword>
<keyword evidence="1" id="KW-0472">Membrane</keyword>